<proteinExistence type="predicted"/>
<accession>A0A8H7SJE9</accession>
<organism evidence="2 3">
    <name type="scientific">Thamnidium elegans</name>
    <dbReference type="NCBI Taxonomy" id="101142"/>
    <lineage>
        <taxon>Eukaryota</taxon>
        <taxon>Fungi</taxon>
        <taxon>Fungi incertae sedis</taxon>
        <taxon>Mucoromycota</taxon>
        <taxon>Mucoromycotina</taxon>
        <taxon>Mucoromycetes</taxon>
        <taxon>Mucorales</taxon>
        <taxon>Mucorineae</taxon>
        <taxon>Mucoraceae</taxon>
        <taxon>Thamnidium</taxon>
    </lineage>
</organism>
<protein>
    <recommendedName>
        <fullName evidence="1">F-box domain-containing protein</fullName>
    </recommendedName>
</protein>
<dbReference type="Pfam" id="PF12937">
    <property type="entry name" value="F-box-like"/>
    <property type="match status" value="1"/>
</dbReference>
<dbReference type="InterPro" id="IPR036047">
    <property type="entry name" value="F-box-like_dom_sf"/>
</dbReference>
<evidence type="ECO:0000313" key="2">
    <source>
        <dbReference type="EMBL" id="KAG2230554.1"/>
    </source>
</evidence>
<dbReference type="Gene3D" id="3.80.10.10">
    <property type="entry name" value="Ribonuclease Inhibitor"/>
    <property type="match status" value="1"/>
</dbReference>
<comment type="caution">
    <text evidence="2">The sequence shown here is derived from an EMBL/GenBank/DDBJ whole genome shotgun (WGS) entry which is preliminary data.</text>
</comment>
<dbReference type="EMBL" id="JAEPRE010000195">
    <property type="protein sequence ID" value="KAG2230554.1"/>
    <property type="molecule type" value="Genomic_DNA"/>
</dbReference>
<name>A0A8H7SJE9_9FUNG</name>
<keyword evidence="3" id="KW-1185">Reference proteome</keyword>
<dbReference type="InterPro" id="IPR032675">
    <property type="entry name" value="LRR_dom_sf"/>
</dbReference>
<dbReference type="AlphaFoldDB" id="A0A8H7SJE9"/>
<dbReference type="SUPFAM" id="SSF81383">
    <property type="entry name" value="F-box domain"/>
    <property type="match status" value="1"/>
</dbReference>
<reference evidence="2" key="1">
    <citation type="submission" date="2021-01" db="EMBL/GenBank/DDBJ databases">
        <title>Metabolic potential, ecology and presence of endohyphal bacteria is reflected in genomic diversity of Mucoromycotina.</title>
        <authorList>
            <person name="Muszewska A."/>
            <person name="Okrasinska A."/>
            <person name="Steczkiewicz K."/>
            <person name="Drgas O."/>
            <person name="Orlowska M."/>
            <person name="Perlinska-Lenart U."/>
            <person name="Aleksandrzak-Piekarczyk T."/>
            <person name="Szatraj K."/>
            <person name="Zielenkiewicz U."/>
            <person name="Pilsyk S."/>
            <person name="Malc E."/>
            <person name="Mieczkowski P."/>
            <person name="Kruszewska J.S."/>
            <person name="Biernat P."/>
            <person name="Pawlowska J."/>
        </authorList>
    </citation>
    <scope>NUCLEOTIDE SEQUENCE</scope>
    <source>
        <strain evidence="2">WA0000018081</strain>
    </source>
</reference>
<dbReference type="CDD" id="cd09917">
    <property type="entry name" value="F-box_SF"/>
    <property type="match status" value="1"/>
</dbReference>
<dbReference type="Proteomes" id="UP000613177">
    <property type="component" value="Unassembled WGS sequence"/>
</dbReference>
<sequence length="642" mass="74421">MDNLPPEVYYRIFCHLSRSEILTCSFVCKRLNVAAVQVHSKELIIGDYKACMVKSILASDTHNQYFRNGHLVRKLIFKSENEDTIKFFGGSLKAAIKKKGMLPNFSRTEFLLLIGYLSNIEEIDFTKSGYFKYYISYLSDANLRHIKKIVALPFESYLFSSPGYSEYFSTCFRFCDTLTSLSFQYMDATNDYNYRDIDILERLGQFKSLKQLIFHNKHHADLIMFRIQEICPLLTELKFKSAYTYFGVVQESLDQKNQPIVRLNKSLQHLTIILQSLSIDYTKYLTGYLSDRLHKLNIRTSLTGLYSWIDEVGMKDALKLMRKLGRLDNVCISFIQSNRLRKTYSTDRLKMTKWFQVVNAFKGNKKALCTIVFRKIGVLHDYFKHNSLDNRLVLGYGLEDVDYFGELEEGHTEHLNGRLEEFALPPRPISTAGLETIDRLTLSLSVRFLEDNFILNFLKYAFTNCLNLQYLKVSNYLQIHGCPDQVCGDLDDIQNNLKMVHFLCGAPTDGMLDMISAYLPDIEILIFGSIGVYNVIMDLTPFKGLKQCYFIVQQVSTDSCKSVFINFKYPEGKQQWYYYDGTRKEFSAVQDKQSLGYYNQSFTFICNKDINFTACSDSNEGLVNFDIKKLPDCCFHIPTYSI</sequence>
<evidence type="ECO:0000313" key="3">
    <source>
        <dbReference type="Proteomes" id="UP000613177"/>
    </source>
</evidence>
<dbReference type="InterPro" id="IPR001810">
    <property type="entry name" value="F-box_dom"/>
</dbReference>
<dbReference type="Gene3D" id="1.20.1280.50">
    <property type="match status" value="1"/>
</dbReference>
<evidence type="ECO:0000259" key="1">
    <source>
        <dbReference type="PROSITE" id="PS50181"/>
    </source>
</evidence>
<dbReference type="SUPFAM" id="SSF52047">
    <property type="entry name" value="RNI-like"/>
    <property type="match status" value="1"/>
</dbReference>
<feature type="domain" description="F-box" evidence="1">
    <location>
        <begin position="1"/>
        <end position="32"/>
    </location>
</feature>
<dbReference type="PROSITE" id="PS50181">
    <property type="entry name" value="FBOX"/>
    <property type="match status" value="1"/>
</dbReference>
<gene>
    <name evidence="2" type="ORF">INT48_009894</name>
</gene>